<organism evidence="2 3">
    <name type="scientific">Tolypocladium paradoxum</name>
    <dbReference type="NCBI Taxonomy" id="94208"/>
    <lineage>
        <taxon>Eukaryota</taxon>
        <taxon>Fungi</taxon>
        <taxon>Dikarya</taxon>
        <taxon>Ascomycota</taxon>
        <taxon>Pezizomycotina</taxon>
        <taxon>Sordariomycetes</taxon>
        <taxon>Hypocreomycetidae</taxon>
        <taxon>Hypocreales</taxon>
        <taxon>Ophiocordycipitaceae</taxon>
        <taxon>Tolypocladium</taxon>
    </lineage>
</organism>
<comment type="caution">
    <text evidence="2">The sequence shown here is derived from an EMBL/GenBank/DDBJ whole genome shotgun (WGS) entry which is preliminary data.</text>
</comment>
<feature type="compositionally biased region" description="Low complexity" evidence="1">
    <location>
        <begin position="273"/>
        <end position="287"/>
    </location>
</feature>
<name>A0A2S4KSV3_9HYPO</name>
<dbReference type="OrthoDB" id="4923454at2759"/>
<gene>
    <name evidence="2" type="ORF">TPAR_06527</name>
</gene>
<reference evidence="2 3" key="1">
    <citation type="submission" date="2018-01" db="EMBL/GenBank/DDBJ databases">
        <title>Harnessing the power of phylogenomics to disentangle the directionality and signatures of interkingdom host jumping in the parasitic fungal genus Tolypocladium.</title>
        <authorList>
            <person name="Quandt C.A."/>
            <person name="Patterson W."/>
            <person name="Spatafora J.W."/>
        </authorList>
    </citation>
    <scope>NUCLEOTIDE SEQUENCE [LARGE SCALE GENOMIC DNA]</scope>
    <source>
        <strain evidence="2 3">NRBC 100945</strain>
    </source>
</reference>
<sequence length="455" mass="50443">MPCRGRCFAATDGGQGRPVVHEEASRLGLTWYFCPAHLGFHAMFLFDGAPQPFCGECAVLFFDKAHCAVWIRQYDLPAVMSNSAQVLDDARRDMDALLSEIDDTRFESQAAHPDALAPPDGLRADVFSEIPKHDWTYTSLSATLIPHTRIPNMFLLEYRTFQGALAYQPCSENMGVCGLFNSLRPIDQHGDPVFKQARTWSCMVQAMEGLPKELRWVLATMYNFCNEMLRQDTDEDTLWQMRPWLLHWYTVADELLETFGIFVYTPDIDWFGRPTSRSRTSPSPSESLESHTIGPSNSDKSSGGGTVIRRSPNGGDERDEGGRAYGWPRDAHENRVSAIHTWLASQPRLPDLDGTEIFDPTPRGNGSSKSWASQSGLNPRAAVFDPPSTAAPPPSPPSSQAPRAPESDDSDATMDDSATGTELSRCSSPASSFWSLLGTSTDCDEELQPLLRREP</sequence>
<feature type="compositionally biased region" description="Polar residues" evidence="1">
    <location>
        <begin position="364"/>
        <end position="377"/>
    </location>
</feature>
<accession>A0A2S4KSV3</accession>
<protein>
    <submittedName>
        <fullName evidence="2">Uncharacterized protein</fullName>
    </submittedName>
</protein>
<dbReference type="Proteomes" id="UP000237481">
    <property type="component" value="Unassembled WGS sequence"/>
</dbReference>
<proteinExistence type="predicted"/>
<dbReference type="EMBL" id="PKSG01000712">
    <property type="protein sequence ID" value="POR33271.1"/>
    <property type="molecule type" value="Genomic_DNA"/>
</dbReference>
<dbReference type="AlphaFoldDB" id="A0A2S4KSV3"/>
<feature type="compositionally biased region" description="Polar residues" evidence="1">
    <location>
        <begin position="420"/>
        <end position="441"/>
    </location>
</feature>
<feature type="region of interest" description="Disordered" evidence="1">
    <location>
        <begin position="273"/>
        <end position="328"/>
    </location>
</feature>
<evidence type="ECO:0000313" key="3">
    <source>
        <dbReference type="Proteomes" id="UP000237481"/>
    </source>
</evidence>
<feature type="region of interest" description="Disordered" evidence="1">
    <location>
        <begin position="349"/>
        <end position="455"/>
    </location>
</feature>
<keyword evidence="3" id="KW-1185">Reference proteome</keyword>
<feature type="compositionally biased region" description="Pro residues" evidence="1">
    <location>
        <begin position="389"/>
        <end position="399"/>
    </location>
</feature>
<evidence type="ECO:0000256" key="1">
    <source>
        <dbReference type="SAM" id="MobiDB-lite"/>
    </source>
</evidence>
<evidence type="ECO:0000313" key="2">
    <source>
        <dbReference type="EMBL" id="POR33271.1"/>
    </source>
</evidence>